<evidence type="ECO:0000259" key="5">
    <source>
        <dbReference type="PROSITE" id="PS51078"/>
    </source>
</evidence>
<dbReference type="AlphaFoldDB" id="A0A428MLQ1"/>
<dbReference type="EMBL" id="RSDW01000001">
    <property type="protein sequence ID" value="RSL17796.1"/>
    <property type="molecule type" value="Genomic_DNA"/>
</dbReference>
<evidence type="ECO:0000313" key="7">
    <source>
        <dbReference type="Proteomes" id="UP000269669"/>
    </source>
</evidence>
<keyword evidence="1" id="KW-0805">Transcription regulation</keyword>
<dbReference type="InterPro" id="IPR005471">
    <property type="entry name" value="Tscrpt_reg_IclR_N"/>
</dbReference>
<protein>
    <submittedName>
        <fullName evidence="6">IclR family transcriptional regulator</fullName>
    </submittedName>
</protein>
<name>A0A428MLQ1_9BACT</name>
<dbReference type="PANTHER" id="PTHR30136:SF7">
    <property type="entry name" value="HTH-TYPE TRANSCRIPTIONAL REGULATOR KDGR-RELATED"/>
    <property type="match status" value="1"/>
</dbReference>
<dbReference type="InterPro" id="IPR036388">
    <property type="entry name" value="WH-like_DNA-bd_sf"/>
</dbReference>
<feature type="domain" description="HTH iclR-type" evidence="4">
    <location>
        <begin position="36"/>
        <end position="98"/>
    </location>
</feature>
<dbReference type="InterPro" id="IPR029016">
    <property type="entry name" value="GAF-like_dom_sf"/>
</dbReference>
<evidence type="ECO:0000256" key="3">
    <source>
        <dbReference type="ARBA" id="ARBA00023163"/>
    </source>
</evidence>
<dbReference type="SUPFAM" id="SSF46785">
    <property type="entry name" value="Winged helix' DNA-binding domain"/>
    <property type="match status" value="1"/>
</dbReference>
<dbReference type="Gene3D" id="3.30.450.40">
    <property type="match status" value="1"/>
</dbReference>
<evidence type="ECO:0000256" key="1">
    <source>
        <dbReference type="ARBA" id="ARBA00023015"/>
    </source>
</evidence>
<dbReference type="Pfam" id="PF01614">
    <property type="entry name" value="IclR_C"/>
    <property type="match status" value="1"/>
</dbReference>
<comment type="caution">
    <text evidence="6">The sequence shown here is derived from an EMBL/GenBank/DDBJ whole genome shotgun (WGS) entry which is preliminary data.</text>
</comment>
<dbReference type="SMART" id="SM00346">
    <property type="entry name" value="HTH_ICLR"/>
    <property type="match status" value="1"/>
</dbReference>
<dbReference type="Gene3D" id="1.10.10.10">
    <property type="entry name" value="Winged helix-like DNA-binding domain superfamily/Winged helix DNA-binding domain"/>
    <property type="match status" value="1"/>
</dbReference>
<dbReference type="PANTHER" id="PTHR30136">
    <property type="entry name" value="HELIX-TURN-HELIX TRANSCRIPTIONAL REGULATOR, ICLR FAMILY"/>
    <property type="match status" value="1"/>
</dbReference>
<dbReference type="SUPFAM" id="SSF55781">
    <property type="entry name" value="GAF domain-like"/>
    <property type="match status" value="1"/>
</dbReference>
<accession>A0A428MLQ1</accession>
<dbReference type="GO" id="GO:0003677">
    <property type="term" value="F:DNA binding"/>
    <property type="evidence" value="ECO:0007669"/>
    <property type="project" value="UniProtKB-KW"/>
</dbReference>
<dbReference type="Proteomes" id="UP000269669">
    <property type="component" value="Unassembled WGS sequence"/>
</dbReference>
<keyword evidence="2" id="KW-0238">DNA-binding</keyword>
<keyword evidence="3" id="KW-0804">Transcription</keyword>
<sequence length="297" mass="33237">MFVYTFELHFVIFGGMRSSTPRTLAAKPETKRYYPTPALEKGLDILELFAGTPEGLTVSEVARRLNRTMSEIFRMLLCLEQRGYLAQSANKDRYHLTLRLFRLGQEHPPTKRMVTEALPIMHWLAHELRQSCHLGVLDGGHVVILAQVDSPESTGFYVKVGSKVDLMHAATGHVILAHQSEDVRERAIQEWSQEAKKKKPADLDDHLAKIRVRGYERRASYEVTGVMNISFPVLNSQGTAVAGLTVPYVKRIEDTIGVQEVAAALRKASQQISEALGALPPLEDQSTPKKRVAKAKK</sequence>
<gene>
    <name evidence="6" type="ORF">EDE15_3345</name>
</gene>
<organism evidence="6 7">
    <name type="scientific">Edaphobacter aggregans</name>
    <dbReference type="NCBI Taxonomy" id="570835"/>
    <lineage>
        <taxon>Bacteria</taxon>
        <taxon>Pseudomonadati</taxon>
        <taxon>Acidobacteriota</taxon>
        <taxon>Terriglobia</taxon>
        <taxon>Terriglobales</taxon>
        <taxon>Acidobacteriaceae</taxon>
        <taxon>Edaphobacter</taxon>
    </lineage>
</organism>
<reference evidence="6 7" key="1">
    <citation type="submission" date="2018-12" db="EMBL/GenBank/DDBJ databases">
        <title>Sequencing of bacterial isolates from soil warming experiment in Harvard Forest, Massachusetts, USA.</title>
        <authorList>
            <person name="Deangelis K."/>
        </authorList>
    </citation>
    <scope>NUCLEOTIDE SEQUENCE [LARGE SCALE GENOMIC DNA]</scope>
    <source>
        <strain evidence="6 7">EB153</strain>
    </source>
</reference>
<evidence type="ECO:0000256" key="2">
    <source>
        <dbReference type="ARBA" id="ARBA00023125"/>
    </source>
</evidence>
<dbReference type="PROSITE" id="PS51078">
    <property type="entry name" value="ICLR_ED"/>
    <property type="match status" value="1"/>
</dbReference>
<dbReference type="RefSeq" id="WP_260472904.1">
    <property type="nucleotide sequence ID" value="NZ_RSDW01000001.1"/>
</dbReference>
<dbReference type="InterPro" id="IPR036390">
    <property type="entry name" value="WH_DNA-bd_sf"/>
</dbReference>
<dbReference type="GO" id="GO:0003700">
    <property type="term" value="F:DNA-binding transcription factor activity"/>
    <property type="evidence" value="ECO:0007669"/>
    <property type="project" value="TreeGrafter"/>
</dbReference>
<keyword evidence="7" id="KW-1185">Reference proteome</keyword>
<evidence type="ECO:0000259" key="4">
    <source>
        <dbReference type="PROSITE" id="PS51077"/>
    </source>
</evidence>
<dbReference type="Pfam" id="PF09339">
    <property type="entry name" value="HTH_IclR"/>
    <property type="match status" value="1"/>
</dbReference>
<dbReference type="InterPro" id="IPR014757">
    <property type="entry name" value="Tscrpt_reg_IclR_C"/>
</dbReference>
<feature type="domain" description="IclR-ED" evidence="5">
    <location>
        <begin position="99"/>
        <end position="278"/>
    </location>
</feature>
<evidence type="ECO:0000313" key="6">
    <source>
        <dbReference type="EMBL" id="RSL17796.1"/>
    </source>
</evidence>
<dbReference type="GO" id="GO:0045892">
    <property type="term" value="P:negative regulation of DNA-templated transcription"/>
    <property type="evidence" value="ECO:0007669"/>
    <property type="project" value="TreeGrafter"/>
</dbReference>
<dbReference type="PROSITE" id="PS51077">
    <property type="entry name" value="HTH_ICLR"/>
    <property type="match status" value="1"/>
</dbReference>
<proteinExistence type="predicted"/>
<dbReference type="InterPro" id="IPR050707">
    <property type="entry name" value="HTH_MetabolicPath_Reg"/>
</dbReference>